<keyword evidence="1" id="KW-0812">Transmembrane</keyword>
<sequence>MATIKNLEGLTTEEINEELQNGAKFVVFQYCISIVIMTFKRGTDVYFIRSGESALKYSLPFTFLTLFLGWWGIPWGPIYTIGSFITNFSGGKDITAEVLASINARQEEPAYATA</sequence>
<comment type="caution">
    <text evidence="2">The sequence shown here is derived from an EMBL/GenBank/DDBJ whole genome shotgun (WGS) entry which is preliminary data.</text>
</comment>
<keyword evidence="1" id="KW-0472">Membrane</keyword>
<organism evidence="2 3">
    <name type="scientific">Pontibacter ruber</name>
    <dbReference type="NCBI Taxonomy" id="1343895"/>
    <lineage>
        <taxon>Bacteria</taxon>
        <taxon>Pseudomonadati</taxon>
        <taxon>Bacteroidota</taxon>
        <taxon>Cytophagia</taxon>
        <taxon>Cytophagales</taxon>
        <taxon>Hymenobacteraceae</taxon>
        <taxon>Pontibacter</taxon>
    </lineage>
</organism>
<protein>
    <submittedName>
        <fullName evidence="2">Uncharacterized protein</fullName>
    </submittedName>
</protein>
<evidence type="ECO:0000313" key="2">
    <source>
        <dbReference type="EMBL" id="MFD2247509.1"/>
    </source>
</evidence>
<accession>A0ABW5CZU3</accession>
<dbReference type="Proteomes" id="UP001597374">
    <property type="component" value="Unassembled WGS sequence"/>
</dbReference>
<gene>
    <name evidence="2" type="ORF">ACFSKP_14670</name>
</gene>
<proteinExistence type="predicted"/>
<evidence type="ECO:0000256" key="1">
    <source>
        <dbReference type="SAM" id="Phobius"/>
    </source>
</evidence>
<name>A0ABW5CZU3_9BACT</name>
<keyword evidence="3" id="KW-1185">Reference proteome</keyword>
<feature type="transmembrane region" description="Helical" evidence="1">
    <location>
        <begin position="25"/>
        <end position="42"/>
    </location>
</feature>
<dbReference type="EMBL" id="JBHUIM010000002">
    <property type="protein sequence ID" value="MFD2247509.1"/>
    <property type="molecule type" value="Genomic_DNA"/>
</dbReference>
<keyword evidence="1" id="KW-1133">Transmembrane helix</keyword>
<reference evidence="3" key="1">
    <citation type="journal article" date="2019" name="Int. J. Syst. Evol. Microbiol.">
        <title>The Global Catalogue of Microorganisms (GCM) 10K type strain sequencing project: providing services to taxonomists for standard genome sequencing and annotation.</title>
        <authorList>
            <consortium name="The Broad Institute Genomics Platform"/>
            <consortium name="The Broad Institute Genome Sequencing Center for Infectious Disease"/>
            <person name="Wu L."/>
            <person name="Ma J."/>
        </authorList>
    </citation>
    <scope>NUCLEOTIDE SEQUENCE [LARGE SCALE GENOMIC DNA]</scope>
    <source>
        <strain evidence="3">CGMCC 4.1782</strain>
    </source>
</reference>
<dbReference type="RefSeq" id="WP_250430451.1">
    <property type="nucleotide sequence ID" value="NZ_JALPRR010000003.1"/>
</dbReference>
<evidence type="ECO:0000313" key="3">
    <source>
        <dbReference type="Proteomes" id="UP001597374"/>
    </source>
</evidence>